<evidence type="ECO:0000256" key="3">
    <source>
        <dbReference type="SAM" id="Phobius"/>
    </source>
</evidence>
<dbReference type="Gramene" id="RZC46492">
    <property type="protein sequence ID" value="RZC46492"/>
    <property type="gene ID" value="C5167_039446"/>
</dbReference>
<sequence>MEALISKKFTLNTRNILLSPFLPRLKSKSFPSKQRLFLQFFNHRRNLNSRKPNFCSISNPPASISSNYGGWDDLKLIEYPSQSGRLKNFLVSVGIDDSKHVLMFIIGLISALAISRVKVSTILVFPASVLVFAIGFSFGFIRGGGVGFTIKELRSRFGVGNNKGIKEENPPRFYAEKLRNSVEFFNELNDRIANLEKEMKGAMNSNFVQVGELESYHNILKNISLDIVREKNVMEASTNDIGKPDCVSESVRESVDSGEVEKKLNQKLSSKRKRDVGGTFLNIFQFFGGMFQVNSVDSKANISKNISKREGMEQLNSNMVNDQIHESKIADGIGDDDDSLNRVSMNSVGNMKIGTSVHEDSRNPGYDQLGDEILGGDSRNVEEPRMGNEKCVEPMRDIRKLLENEEYYNQSNTPKFMNKMGYGSRKKVQAPIESFRDQLDVGFNVRPGKVEARASDMEDKTYLEEEKKFTRSNAADTSNKNNVENEMHRFDLRETPENLENGFELGNRQSRCNMEEGSAPSSTSAMISEDVEFDRHLMDATNLLKQARECLKGKVDEERAEVLLYKSARLLSKALSTKPMSLLAVGQLGNTFLLHGELKLKISRELRTLLSTGDSFSREKMYRVEPEGHDNQVMSRDKITSTLIDVCEECEELLVEAGRKYKMALSIDGNDVRALYNWGLALSYRAQLISDIGPEAAYDADKVYLAAIDKFDAMISKSNAYASDALFRWGMVLRQRSQLRPRYSKEKLKLLHQARRLFEDALSMDSDNRQVKEALSSCISDLSFRNL</sequence>
<keyword evidence="3" id="KW-1133">Transmembrane helix</keyword>
<evidence type="ECO:0000256" key="1">
    <source>
        <dbReference type="SAM" id="Coils"/>
    </source>
</evidence>
<accession>A0A4Y7IFL7</accession>
<dbReference type="OrthoDB" id="552664at2759"/>
<protein>
    <submittedName>
        <fullName evidence="4">Uncharacterized protein</fullName>
    </submittedName>
</protein>
<dbReference type="AlphaFoldDB" id="A0A4Y7IFL7"/>
<keyword evidence="5" id="KW-1185">Reference proteome</keyword>
<dbReference type="Gene3D" id="1.25.40.10">
    <property type="entry name" value="Tetratricopeptide repeat domain"/>
    <property type="match status" value="1"/>
</dbReference>
<evidence type="ECO:0000313" key="5">
    <source>
        <dbReference type="Proteomes" id="UP000316621"/>
    </source>
</evidence>
<organism evidence="4 5">
    <name type="scientific">Papaver somniferum</name>
    <name type="common">Opium poppy</name>
    <dbReference type="NCBI Taxonomy" id="3469"/>
    <lineage>
        <taxon>Eukaryota</taxon>
        <taxon>Viridiplantae</taxon>
        <taxon>Streptophyta</taxon>
        <taxon>Embryophyta</taxon>
        <taxon>Tracheophyta</taxon>
        <taxon>Spermatophyta</taxon>
        <taxon>Magnoliopsida</taxon>
        <taxon>Ranunculales</taxon>
        <taxon>Papaveraceae</taxon>
        <taxon>Papaveroideae</taxon>
        <taxon>Papaver</taxon>
    </lineage>
</organism>
<reference evidence="4 5" key="1">
    <citation type="journal article" date="2018" name="Science">
        <title>The opium poppy genome and morphinan production.</title>
        <authorList>
            <person name="Guo L."/>
            <person name="Winzer T."/>
            <person name="Yang X."/>
            <person name="Li Y."/>
            <person name="Ning Z."/>
            <person name="He Z."/>
            <person name="Teodor R."/>
            <person name="Lu Y."/>
            <person name="Bowser T.A."/>
            <person name="Graham I.A."/>
            <person name="Ye K."/>
        </authorList>
    </citation>
    <scope>NUCLEOTIDE SEQUENCE [LARGE SCALE GENOMIC DNA]</scope>
    <source>
        <strain evidence="5">cv. HN1</strain>
        <tissue evidence="4">Leaves</tissue>
    </source>
</reference>
<proteinExistence type="predicted"/>
<feature type="transmembrane region" description="Helical" evidence="3">
    <location>
        <begin position="123"/>
        <end position="141"/>
    </location>
</feature>
<dbReference type="SUPFAM" id="SSF48452">
    <property type="entry name" value="TPR-like"/>
    <property type="match status" value="1"/>
</dbReference>
<dbReference type="OMA" id="DLQFNKY"/>
<evidence type="ECO:0000313" key="4">
    <source>
        <dbReference type="EMBL" id="RZC46492.1"/>
    </source>
</evidence>
<dbReference type="PANTHER" id="PTHR36888">
    <property type="entry name" value="TETRATRICOPEPTIDE-LIKE HELICAL DOMAIN-CONTAINING PROTEIN-RELATED"/>
    <property type="match status" value="1"/>
</dbReference>
<evidence type="ECO:0000256" key="2">
    <source>
        <dbReference type="SAM" id="MobiDB-lite"/>
    </source>
</evidence>
<gene>
    <name evidence="4" type="ORF">C5167_039446</name>
</gene>
<dbReference type="STRING" id="3469.A0A4Y7IFL7"/>
<keyword evidence="1" id="KW-0175">Coiled coil</keyword>
<keyword evidence="3" id="KW-0812">Transmembrane</keyword>
<dbReference type="Proteomes" id="UP000316621">
    <property type="component" value="Chromosome 1"/>
</dbReference>
<feature type="compositionally biased region" description="Basic and acidic residues" evidence="2">
    <location>
        <begin position="379"/>
        <end position="389"/>
    </location>
</feature>
<feature type="coiled-coil region" evidence="1">
    <location>
        <begin position="178"/>
        <end position="205"/>
    </location>
</feature>
<feature type="region of interest" description="Disordered" evidence="2">
    <location>
        <begin position="354"/>
        <end position="389"/>
    </location>
</feature>
<dbReference type="InterPro" id="IPR011990">
    <property type="entry name" value="TPR-like_helical_dom_sf"/>
</dbReference>
<dbReference type="EMBL" id="CM010715">
    <property type="protein sequence ID" value="RZC46492.1"/>
    <property type="molecule type" value="Genomic_DNA"/>
</dbReference>
<name>A0A4Y7IFL7_PAPSO</name>
<keyword evidence="3" id="KW-0472">Membrane</keyword>
<dbReference type="PANTHER" id="PTHR36888:SF2">
    <property type="entry name" value="TETRATRICOPEPTIDE REPEAT (TPR)-LIKE SUPERFAMILY PROTEIN"/>
    <property type="match status" value="1"/>
</dbReference>